<dbReference type="GeneTree" id="ENSGT00390000016883"/>
<dbReference type="Ensembl" id="ENSGGOT00000051664.1">
    <property type="protein sequence ID" value="ENSGGOP00000039230.1"/>
    <property type="gene ID" value="ENSGGOG00000006620.3"/>
</dbReference>
<reference evidence="2" key="4">
    <citation type="submission" date="2025-09" db="UniProtKB">
        <authorList>
            <consortium name="Ensembl"/>
        </authorList>
    </citation>
    <scope>IDENTIFICATION</scope>
</reference>
<evidence type="ECO:0000313" key="3">
    <source>
        <dbReference type="Proteomes" id="UP000001519"/>
    </source>
</evidence>
<dbReference type="EMBL" id="CABD030012581">
    <property type="status" value="NOT_ANNOTATED_CDS"/>
    <property type="molecule type" value="Genomic_DNA"/>
</dbReference>
<dbReference type="Bgee" id="ENSGGOG00000006620">
    <property type="expression patterns" value="Expressed in testis and 5 other cell types or tissues"/>
</dbReference>
<feature type="compositionally biased region" description="Pro residues" evidence="1">
    <location>
        <begin position="1"/>
        <end position="11"/>
    </location>
</feature>
<evidence type="ECO:0000313" key="2">
    <source>
        <dbReference type="Ensembl" id="ENSGGOP00000039230.1"/>
    </source>
</evidence>
<sequence>MASQPPPPPKPWETRRIPGAGPGPGPGPTFQMASLSLKRRLWSVAVESGICPATAPTGSKVSP</sequence>
<gene>
    <name evidence="2" type="primary">PEX13</name>
</gene>
<organism evidence="2 3">
    <name type="scientific">Gorilla gorilla gorilla</name>
    <name type="common">Western lowland gorilla</name>
    <dbReference type="NCBI Taxonomy" id="9595"/>
    <lineage>
        <taxon>Eukaryota</taxon>
        <taxon>Metazoa</taxon>
        <taxon>Chordata</taxon>
        <taxon>Craniata</taxon>
        <taxon>Vertebrata</taxon>
        <taxon>Euteleostomi</taxon>
        <taxon>Mammalia</taxon>
        <taxon>Eutheria</taxon>
        <taxon>Euarchontoglires</taxon>
        <taxon>Primates</taxon>
        <taxon>Haplorrhini</taxon>
        <taxon>Catarrhini</taxon>
        <taxon>Hominidae</taxon>
        <taxon>Gorilla</taxon>
    </lineage>
</organism>
<feature type="region of interest" description="Disordered" evidence="1">
    <location>
        <begin position="1"/>
        <end position="31"/>
    </location>
</feature>
<protein>
    <submittedName>
        <fullName evidence="2">Peroxisomal biosis factor 13</fullName>
    </submittedName>
</protein>
<reference evidence="2" key="3">
    <citation type="submission" date="2025-08" db="UniProtKB">
        <authorList>
            <consortium name="Ensembl"/>
        </authorList>
    </citation>
    <scope>IDENTIFICATION</scope>
</reference>
<name>A0A2I2YW58_GORGO</name>
<dbReference type="EMBL" id="CABD030012582">
    <property type="status" value="NOT_ANNOTATED_CDS"/>
    <property type="molecule type" value="Genomic_DNA"/>
</dbReference>
<reference evidence="3" key="1">
    <citation type="submission" date="2011-05" db="EMBL/GenBank/DDBJ databases">
        <title>Insights into the evolution of the great apes provided by the gorilla genome.</title>
        <authorList>
            <person name="Scally A."/>
        </authorList>
    </citation>
    <scope>NUCLEOTIDE SEQUENCE [LARGE SCALE GENOMIC DNA]</scope>
</reference>
<proteinExistence type="predicted"/>
<reference evidence="2 3" key="2">
    <citation type="journal article" date="2012" name="Nature">
        <title>Insights into hominid evolution from the gorilla genome sequence.</title>
        <authorList>
            <person name="Scally A."/>
            <person name="Dutheil J.Y."/>
            <person name="Hillier L.W."/>
            <person name="Jordan G.E."/>
            <person name="Goodhead I."/>
            <person name="Herrero J."/>
            <person name="Hobolth A."/>
            <person name="Lappalainen T."/>
            <person name="Mailund T."/>
            <person name="Marques-Bonet T."/>
            <person name="McCarthy S."/>
            <person name="Montgomery S.H."/>
            <person name="Schwalie P.C."/>
            <person name="Tang Y.A."/>
            <person name="Ward M.C."/>
            <person name="Xue Y."/>
            <person name="Yngvadottir B."/>
            <person name="Alkan C."/>
            <person name="Andersen L.N."/>
            <person name="Ayub Q."/>
            <person name="Ball E.V."/>
            <person name="Beal K."/>
            <person name="Bradley B.J."/>
            <person name="Chen Y."/>
            <person name="Clee C.M."/>
            <person name="Fitzgerald S."/>
            <person name="Graves T.A."/>
            <person name="Gu Y."/>
            <person name="Heath P."/>
            <person name="Heger A."/>
            <person name="Karakoc E."/>
            <person name="Kolb-Kokocinski A."/>
            <person name="Laird G.K."/>
            <person name="Lunter G."/>
            <person name="Meader S."/>
            <person name="Mort M."/>
            <person name="Mullikin J.C."/>
            <person name="Munch K."/>
            <person name="O'Connor T.D."/>
            <person name="Phillips A.D."/>
            <person name="Prado-Martinez J."/>
            <person name="Rogers A.S."/>
            <person name="Sajjadian S."/>
            <person name="Schmidt D."/>
            <person name="Shaw K."/>
            <person name="Simpson J.T."/>
            <person name="Stenson P.D."/>
            <person name="Turner D.J."/>
            <person name="Vigilant L."/>
            <person name="Vilella A.J."/>
            <person name="Whitener W."/>
            <person name="Zhu B."/>
            <person name="Cooper D.N."/>
            <person name="de Jong P."/>
            <person name="Dermitzakis E.T."/>
            <person name="Eichler E.E."/>
            <person name="Flicek P."/>
            <person name="Goldman N."/>
            <person name="Mundy N.I."/>
            <person name="Ning Z."/>
            <person name="Odom D.T."/>
            <person name="Ponting C.P."/>
            <person name="Quail M.A."/>
            <person name="Ryder O.A."/>
            <person name="Searle S.M."/>
            <person name="Warren W.C."/>
            <person name="Wilson R.K."/>
            <person name="Schierup M.H."/>
            <person name="Rogers J."/>
            <person name="Tyler-Smith C."/>
            <person name="Durbin R."/>
        </authorList>
    </citation>
    <scope>NUCLEOTIDE SEQUENCE [LARGE SCALE GENOMIC DNA]</scope>
</reference>
<dbReference type="Proteomes" id="UP000001519">
    <property type="component" value="Chromosome 2A"/>
</dbReference>
<accession>A0A2I2YW58</accession>
<dbReference type="AlphaFoldDB" id="A0A2I2YW58"/>
<keyword evidence="3" id="KW-1185">Reference proteome</keyword>
<evidence type="ECO:0000256" key="1">
    <source>
        <dbReference type="SAM" id="MobiDB-lite"/>
    </source>
</evidence>